<evidence type="ECO:0000313" key="2">
    <source>
        <dbReference type="Proteomes" id="UP000010367"/>
    </source>
</evidence>
<proteinExistence type="predicted"/>
<sequence>MNILELQTLVKYISNAQGETTEVIIPIEVWNSLLQKITSLERYSTLSGLSPVDENEPKTQILADLQESIRAARAGETYPISQLWEDLDS</sequence>
<dbReference type="HOGENOM" id="CLU_2368174_0_0_3"/>
<dbReference type="AlphaFoldDB" id="K9TG77"/>
<protein>
    <recommendedName>
        <fullName evidence="3">Addiction module component</fullName>
    </recommendedName>
</protein>
<dbReference type="EMBL" id="CP003607">
    <property type="protein sequence ID" value="AFY81388.1"/>
    <property type="molecule type" value="Genomic_DNA"/>
</dbReference>
<name>K9TG77_9CYAN</name>
<dbReference type="InParanoid" id="K9TG77"/>
<keyword evidence="2" id="KW-1185">Reference proteome</keyword>
<dbReference type="STRING" id="56110.Oscil6304_1694"/>
<organism evidence="1 2">
    <name type="scientific">Oscillatoria acuminata PCC 6304</name>
    <dbReference type="NCBI Taxonomy" id="56110"/>
    <lineage>
        <taxon>Bacteria</taxon>
        <taxon>Bacillati</taxon>
        <taxon>Cyanobacteriota</taxon>
        <taxon>Cyanophyceae</taxon>
        <taxon>Oscillatoriophycideae</taxon>
        <taxon>Oscillatoriales</taxon>
        <taxon>Oscillatoriaceae</taxon>
        <taxon>Oscillatoria</taxon>
    </lineage>
</organism>
<dbReference type="Proteomes" id="UP000010367">
    <property type="component" value="Chromosome"/>
</dbReference>
<evidence type="ECO:0008006" key="3">
    <source>
        <dbReference type="Google" id="ProtNLM"/>
    </source>
</evidence>
<dbReference type="RefSeq" id="WP_015148032.1">
    <property type="nucleotide sequence ID" value="NC_019693.1"/>
</dbReference>
<dbReference type="PATRIC" id="fig|56110.3.peg.2036"/>
<dbReference type="OrthoDB" id="573320at2"/>
<evidence type="ECO:0000313" key="1">
    <source>
        <dbReference type="EMBL" id="AFY81388.1"/>
    </source>
</evidence>
<dbReference type="KEGG" id="oac:Oscil6304_1694"/>
<reference evidence="1 2" key="1">
    <citation type="submission" date="2012-06" db="EMBL/GenBank/DDBJ databases">
        <title>Finished chromosome of genome of Oscillatoria acuminata PCC 6304.</title>
        <authorList>
            <consortium name="US DOE Joint Genome Institute"/>
            <person name="Gugger M."/>
            <person name="Coursin T."/>
            <person name="Rippka R."/>
            <person name="Tandeau De Marsac N."/>
            <person name="Huntemann M."/>
            <person name="Wei C.-L."/>
            <person name="Han J."/>
            <person name="Detter J.C."/>
            <person name="Han C."/>
            <person name="Tapia R."/>
            <person name="Davenport K."/>
            <person name="Daligault H."/>
            <person name="Erkkila T."/>
            <person name="Gu W."/>
            <person name="Munk A.C.C."/>
            <person name="Teshima H."/>
            <person name="Xu Y."/>
            <person name="Chain P."/>
            <person name="Chen A."/>
            <person name="Krypides N."/>
            <person name="Mavromatis K."/>
            <person name="Markowitz V."/>
            <person name="Szeto E."/>
            <person name="Ivanova N."/>
            <person name="Mikhailova N."/>
            <person name="Ovchinnikova G."/>
            <person name="Pagani I."/>
            <person name="Pati A."/>
            <person name="Goodwin L."/>
            <person name="Peters L."/>
            <person name="Pitluck S."/>
            <person name="Woyke T."/>
            <person name="Kerfeld C."/>
        </authorList>
    </citation>
    <scope>NUCLEOTIDE SEQUENCE [LARGE SCALE GENOMIC DNA]</scope>
    <source>
        <strain evidence="1 2">PCC 6304</strain>
    </source>
</reference>
<accession>K9TG77</accession>
<dbReference type="eggNOG" id="ENOG503372B">
    <property type="taxonomic scope" value="Bacteria"/>
</dbReference>
<gene>
    <name evidence="1" type="ORF">Oscil6304_1694</name>
</gene>